<dbReference type="AlphaFoldDB" id="A0AAF3J688"/>
<dbReference type="Proteomes" id="UP000887575">
    <property type="component" value="Unassembled WGS sequence"/>
</dbReference>
<reference evidence="2" key="1">
    <citation type="submission" date="2024-02" db="UniProtKB">
        <authorList>
            <consortium name="WormBaseParasite"/>
        </authorList>
    </citation>
    <scope>IDENTIFICATION</scope>
</reference>
<accession>A0AAF3J688</accession>
<evidence type="ECO:0000313" key="2">
    <source>
        <dbReference type="WBParaSite" id="MBELARI_LOCUS188"/>
    </source>
</evidence>
<protein>
    <submittedName>
        <fullName evidence="2">Uncharacterized protein</fullName>
    </submittedName>
</protein>
<sequence length="467" mass="54290">MFQCMDCGDKVLCPRCSCKNHRLHQIIDLEVVEVSLLEMFQCMDCGDKMLCCRCAWRNHHPHQVIDLEVAEVKKLGKVTRETIIPQIEAYNVCFPELQSDLIKNFNECQKKILSRTDQLGYLNGFAKAKEQQEACIAFGERFETICEKYLGESRSFNTGIEDSHPKTLSWSPTDEGEGVPILIGMPALWVTMATQHQMITNPIAYHQTRKISGLRWDLRSLLMIFYDWEKACVDGSYFMAPTEIAQRITKNEVFPGRFPPRLPRLKWQLVYSKLHDGPLTGCPGLFFSTTLFQKGLDNKSPFPIGGKSNAGYHRVAIPLKFLENYQMWYQKNPSPRSKGNRRKNCFQYQVLLILADEKDAQHFQNLPKYYEPFNFRLPNPFLHLRNGKWWANNQNSIWIGEWEIRYRVSLVLLKDFEWIDGCEWKGDVRKLNDCTAMNIDDNIWAREELAMLVLRQWGGYLKSGGMG</sequence>
<proteinExistence type="predicted"/>
<keyword evidence="1" id="KW-1185">Reference proteome</keyword>
<name>A0AAF3J688_9BILA</name>
<dbReference type="WBParaSite" id="MBELARI_LOCUS188">
    <property type="protein sequence ID" value="MBELARI_LOCUS188"/>
    <property type="gene ID" value="MBELARI_LOCUS188"/>
</dbReference>
<evidence type="ECO:0000313" key="1">
    <source>
        <dbReference type="Proteomes" id="UP000887575"/>
    </source>
</evidence>
<organism evidence="1 2">
    <name type="scientific">Mesorhabditis belari</name>
    <dbReference type="NCBI Taxonomy" id="2138241"/>
    <lineage>
        <taxon>Eukaryota</taxon>
        <taxon>Metazoa</taxon>
        <taxon>Ecdysozoa</taxon>
        <taxon>Nematoda</taxon>
        <taxon>Chromadorea</taxon>
        <taxon>Rhabditida</taxon>
        <taxon>Rhabditina</taxon>
        <taxon>Rhabditomorpha</taxon>
        <taxon>Rhabditoidea</taxon>
        <taxon>Rhabditidae</taxon>
        <taxon>Mesorhabditinae</taxon>
        <taxon>Mesorhabditis</taxon>
    </lineage>
</organism>